<accession>A0A7X0HTK6</accession>
<proteinExistence type="predicted"/>
<sequence>MPEYNNNKEQTKNVESGMDRGEIENNLSNDNAFSDQGLENASKLNHAMKKGNAK</sequence>
<dbReference type="AlphaFoldDB" id="A0A7X0HTK6"/>
<feature type="region of interest" description="Disordered" evidence="1">
    <location>
        <begin position="1"/>
        <end position="54"/>
    </location>
</feature>
<keyword evidence="3" id="KW-1185">Reference proteome</keyword>
<protein>
    <submittedName>
        <fullName evidence="2">Uncharacterized protein</fullName>
    </submittedName>
</protein>
<feature type="compositionally biased region" description="Polar residues" evidence="1">
    <location>
        <begin position="25"/>
        <end position="43"/>
    </location>
</feature>
<reference evidence="2 3" key="1">
    <citation type="submission" date="2020-08" db="EMBL/GenBank/DDBJ databases">
        <title>Genomic Encyclopedia of Type Strains, Phase IV (KMG-IV): sequencing the most valuable type-strain genomes for metagenomic binning, comparative biology and taxonomic classification.</title>
        <authorList>
            <person name="Goeker M."/>
        </authorList>
    </citation>
    <scope>NUCLEOTIDE SEQUENCE [LARGE SCALE GENOMIC DNA]</scope>
    <source>
        <strain evidence="2 3">DSM 5391</strain>
    </source>
</reference>
<evidence type="ECO:0000313" key="3">
    <source>
        <dbReference type="Proteomes" id="UP000531594"/>
    </source>
</evidence>
<organism evidence="2 3">
    <name type="scientific">Bacillus benzoevorans</name>
    <dbReference type="NCBI Taxonomy" id="1456"/>
    <lineage>
        <taxon>Bacteria</taxon>
        <taxon>Bacillati</taxon>
        <taxon>Bacillota</taxon>
        <taxon>Bacilli</taxon>
        <taxon>Bacillales</taxon>
        <taxon>Bacillaceae</taxon>
        <taxon>Bacillus</taxon>
    </lineage>
</organism>
<comment type="caution">
    <text evidence="2">The sequence shown here is derived from an EMBL/GenBank/DDBJ whole genome shotgun (WGS) entry which is preliminary data.</text>
</comment>
<dbReference type="Proteomes" id="UP000531594">
    <property type="component" value="Unassembled WGS sequence"/>
</dbReference>
<dbReference type="EMBL" id="JACHGK010000012">
    <property type="protein sequence ID" value="MBB6446617.1"/>
    <property type="molecule type" value="Genomic_DNA"/>
</dbReference>
<evidence type="ECO:0000256" key="1">
    <source>
        <dbReference type="SAM" id="MobiDB-lite"/>
    </source>
</evidence>
<dbReference type="RefSeq" id="WP_184527778.1">
    <property type="nucleotide sequence ID" value="NZ_JACHGK010000012.1"/>
</dbReference>
<gene>
    <name evidence="2" type="ORF">HNR53_003277</name>
</gene>
<feature type="compositionally biased region" description="Basic and acidic residues" evidence="1">
    <location>
        <begin position="9"/>
        <end position="23"/>
    </location>
</feature>
<name>A0A7X0HTK6_9BACI</name>
<evidence type="ECO:0000313" key="2">
    <source>
        <dbReference type="EMBL" id="MBB6446617.1"/>
    </source>
</evidence>